<dbReference type="Gene3D" id="3.10.280.10">
    <property type="entry name" value="Mitochondrial glycoprotein"/>
    <property type="match status" value="2"/>
</dbReference>
<protein>
    <recommendedName>
        <fullName evidence="4">Mitochondrial glycoprotein family protein</fullName>
    </recommendedName>
</protein>
<gene>
    <name evidence="2" type="ORF">B296_00053814</name>
</gene>
<dbReference type="EMBL" id="AMZH03014629">
    <property type="protein sequence ID" value="RRT47316.1"/>
    <property type="molecule type" value="Genomic_DNA"/>
</dbReference>
<dbReference type="AlphaFoldDB" id="A0A426Y6C6"/>
<dbReference type="Pfam" id="PF02330">
    <property type="entry name" value="MAM33"/>
    <property type="match status" value="2"/>
</dbReference>
<dbReference type="GO" id="GO:0005759">
    <property type="term" value="C:mitochondrial matrix"/>
    <property type="evidence" value="ECO:0007669"/>
    <property type="project" value="InterPro"/>
</dbReference>
<evidence type="ECO:0000256" key="1">
    <source>
        <dbReference type="SAM" id="MobiDB-lite"/>
    </source>
</evidence>
<evidence type="ECO:0000313" key="2">
    <source>
        <dbReference type="EMBL" id="RRT47316.1"/>
    </source>
</evidence>
<name>A0A426Y6C6_ENSVE</name>
<organism evidence="2 3">
    <name type="scientific">Ensete ventricosum</name>
    <name type="common">Abyssinian banana</name>
    <name type="synonym">Musa ensete</name>
    <dbReference type="NCBI Taxonomy" id="4639"/>
    <lineage>
        <taxon>Eukaryota</taxon>
        <taxon>Viridiplantae</taxon>
        <taxon>Streptophyta</taxon>
        <taxon>Embryophyta</taxon>
        <taxon>Tracheophyta</taxon>
        <taxon>Spermatophyta</taxon>
        <taxon>Magnoliopsida</taxon>
        <taxon>Liliopsida</taxon>
        <taxon>Zingiberales</taxon>
        <taxon>Musaceae</taxon>
        <taxon>Ensete</taxon>
    </lineage>
</organism>
<reference evidence="2 3" key="1">
    <citation type="journal article" date="2014" name="Agronomy (Basel)">
        <title>A Draft Genome Sequence for Ensete ventricosum, the Drought-Tolerant Tree Against Hunger.</title>
        <authorList>
            <person name="Harrison J."/>
            <person name="Moore K.A."/>
            <person name="Paszkiewicz K."/>
            <person name="Jones T."/>
            <person name="Grant M."/>
            <person name="Ambacheew D."/>
            <person name="Muzemil S."/>
            <person name="Studholme D.J."/>
        </authorList>
    </citation>
    <scope>NUCLEOTIDE SEQUENCE [LARGE SCALE GENOMIC DNA]</scope>
</reference>
<proteinExistence type="predicted"/>
<dbReference type="PANTHER" id="PTHR10826:SF41">
    <property type="entry name" value="MITOCHONDRIAL GLYCOPROTEIN FAMILY PROTEIN"/>
    <property type="match status" value="1"/>
</dbReference>
<accession>A0A426Y6C6</accession>
<dbReference type="InterPro" id="IPR003428">
    <property type="entry name" value="MAM33"/>
</dbReference>
<dbReference type="PANTHER" id="PTHR10826">
    <property type="entry name" value="COMPLEMENT COMPONENT 1"/>
    <property type="match status" value="1"/>
</dbReference>
<dbReference type="InterPro" id="IPR036561">
    <property type="entry name" value="MAM33_sf"/>
</dbReference>
<evidence type="ECO:0000313" key="3">
    <source>
        <dbReference type="Proteomes" id="UP000287651"/>
    </source>
</evidence>
<dbReference type="SUPFAM" id="SSF54529">
    <property type="entry name" value="Mitochondrial glycoprotein MAM33-like"/>
    <property type="match status" value="1"/>
</dbReference>
<sequence length="292" mass="33000">MAFSAALRRAASAAAPVAIRFLWRGHHANRSTPIHILSPRTTIGDRTAFPFPSAACFSSAAKKPASDADLLRVIESEIKCSEESDDHDRVEEVPDGFPFEIQDEKGMNIVTLKRSFQGENIEVIVSMPSLVTGEEPDHDRVPDDDIEDGDQEERPGQSSVPLTVNISKGNGPSLEFSCTAYADEITIDSMSVRENKESDDEMLTYEGPDFKSVFLSIDLLLLNVYKIYLLMALTCCLFFSDLDENLQKAFHKYLEMRGISPMTTNFLHEYMINKDSREYLWWLKNLKQFIQN</sequence>
<dbReference type="Proteomes" id="UP000287651">
    <property type="component" value="Unassembled WGS sequence"/>
</dbReference>
<evidence type="ECO:0008006" key="4">
    <source>
        <dbReference type="Google" id="ProtNLM"/>
    </source>
</evidence>
<feature type="region of interest" description="Disordered" evidence="1">
    <location>
        <begin position="129"/>
        <end position="162"/>
    </location>
</feature>
<comment type="caution">
    <text evidence="2">The sequence shown here is derived from an EMBL/GenBank/DDBJ whole genome shotgun (WGS) entry which is preliminary data.</text>
</comment>